<accession>A0A4Y9QZ50</accession>
<evidence type="ECO:0000313" key="1">
    <source>
        <dbReference type="EMBL" id="TFV97397.1"/>
    </source>
</evidence>
<reference evidence="1 2" key="1">
    <citation type="submission" date="2019-03" db="EMBL/GenBank/DDBJ databases">
        <title>Algoriphagus sp. nov, a new strain isolated from root system soil of mangrove plant Kandelia.</title>
        <authorList>
            <person name="Yin Q."/>
            <person name="Wang K."/>
            <person name="Song Z."/>
        </authorList>
    </citation>
    <scope>NUCLEOTIDE SEQUENCE [LARGE SCALE GENOMIC DNA]</scope>
    <source>
        <strain evidence="1 2">XY-J91</strain>
    </source>
</reference>
<organism evidence="1 2">
    <name type="scientific">Algoriphagus kandeliae</name>
    <dbReference type="NCBI Taxonomy" id="2562278"/>
    <lineage>
        <taxon>Bacteria</taxon>
        <taxon>Pseudomonadati</taxon>
        <taxon>Bacteroidota</taxon>
        <taxon>Cytophagia</taxon>
        <taxon>Cytophagales</taxon>
        <taxon>Cyclobacteriaceae</taxon>
        <taxon>Algoriphagus</taxon>
    </lineage>
</organism>
<gene>
    <name evidence="1" type="ORF">E4S40_01705</name>
</gene>
<protein>
    <submittedName>
        <fullName evidence="1">Uncharacterized protein</fullName>
    </submittedName>
</protein>
<dbReference type="EMBL" id="SPSB01000001">
    <property type="protein sequence ID" value="TFV97397.1"/>
    <property type="molecule type" value="Genomic_DNA"/>
</dbReference>
<keyword evidence="2" id="KW-1185">Reference proteome</keyword>
<dbReference type="AlphaFoldDB" id="A0A4Y9QZ50"/>
<name>A0A4Y9QZ50_9BACT</name>
<dbReference type="OrthoDB" id="826316at2"/>
<evidence type="ECO:0000313" key="2">
    <source>
        <dbReference type="Proteomes" id="UP000297647"/>
    </source>
</evidence>
<dbReference type="RefSeq" id="WP_135069943.1">
    <property type="nucleotide sequence ID" value="NZ_SPSB01000001.1"/>
</dbReference>
<sequence>MISYLKKFFTGSKEVRKTINGWPYTYRYSDKPVFFDPIQMLKELNFRYQDSGVQRLQYRFTEDPLPRFMEFPKDSDSASVYCKIQLHEKEFEVFRYVFKISHFPASHYRFVYGGDQIATFTRMYHQSFYHQNLGLKLATIHKDSLDLSTDKWAWEHPDGKVLFLEKFGYPQVWNFQDFTQIKQLIN</sequence>
<proteinExistence type="predicted"/>
<comment type="caution">
    <text evidence="1">The sequence shown here is derived from an EMBL/GenBank/DDBJ whole genome shotgun (WGS) entry which is preliminary data.</text>
</comment>
<dbReference type="Proteomes" id="UP000297647">
    <property type="component" value="Unassembled WGS sequence"/>
</dbReference>